<feature type="transmembrane region" description="Helical" evidence="1">
    <location>
        <begin position="277"/>
        <end position="296"/>
    </location>
</feature>
<accession>A0A937AJD7</accession>
<evidence type="ECO:0000256" key="1">
    <source>
        <dbReference type="SAM" id="Phobius"/>
    </source>
</evidence>
<keyword evidence="1" id="KW-1133">Transmembrane helix</keyword>
<sequence length="346" mass="40561">MSRFKQKKNHKNRSDQNPLGFPVFHYNINDLFLAIAISLPLIGWIALLIKNNLFFNIYAGSLGLILSLFAMETSIKGQRHIYREVCLFIIFFVSSMIMLFEMQIRLEDMIGIQRPEYPLTQFGEVLAKNFFCCLGIGAVLCYCFFWRYKIVASFLTGFVLSMLGAIICSFVVIYQIYGLFGIAEYGFYVVIASMLWILGVFFVFERYSSRYYKEISTYLNALVFPICFLTSLYFFYPVKVLLQKPSDYVWLHPLILSFFPVWNIFLGIVFNRKSIAMANIVTMFLAVILNLCQIFQMNGYYILFSLFLCGVLLKVFDFFWNFLRSYILRICPHAMIKNKEYSPTYF</sequence>
<gene>
    <name evidence="2" type="ORF">EU981_03670</name>
</gene>
<protein>
    <recommendedName>
        <fullName evidence="4">Transmembrane protein</fullName>
    </recommendedName>
</protein>
<feature type="transmembrane region" description="Helical" evidence="1">
    <location>
        <begin position="31"/>
        <end position="49"/>
    </location>
</feature>
<reference evidence="2" key="1">
    <citation type="submission" date="2019-02" db="EMBL/GenBank/DDBJ databases">
        <title>A novel Candidatus Liberibacter species associated with the New Zealand native fuchsia psyllid, Ctenarytaina fuchsiae.</title>
        <authorList>
            <person name="Thompson S.M."/>
            <person name="Jorgensen N."/>
            <person name="David C."/>
            <person name="Bulman S.R."/>
            <person name="Smith G.R."/>
        </authorList>
    </citation>
    <scope>NUCLEOTIDE SEQUENCE</scope>
    <source>
        <strain evidence="2">Oxford</strain>
    </source>
</reference>
<evidence type="ECO:0008006" key="4">
    <source>
        <dbReference type="Google" id="ProtNLM"/>
    </source>
</evidence>
<comment type="caution">
    <text evidence="2">The sequence shown here is derived from an EMBL/GenBank/DDBJ whole genome shotgun (WGS) entry which is preliminary data.</text>
</comment>
<dbReference type="AlphaFoldDB" id="A0A937AJD7"/>
<dbReference type="Proteomes" id="UP000736856">
    <property type="component" value="Unassembled WGS sequence"/>
</dbReference>
<evidence type="ECO:0000313" key="2">
    <source>
        <dbReference type="EMBL" id="MBL0849159.1"/>
    </source>
</evidence>
<feature type="transmembrane region" description="Helical" evidence="1">
    <location>
        <begin position="158"/>
        <end position="179"/>
    </location>
</feature>
<name>A0A937AJD7_9HYPH</name>
<evidence type="ECO:0000313" key="3">
    <source>
        <dbReference type="Proteomes" id="UP000736856"/>
    </source>
</evidence>
<feature type="transmembrane region" description="Helical" evidence="1">
    <location>
        <begin position="216"/>
        <end position="236"/>
    </location>
</feature>
<feature type="transmembrane region" description="Helical" evidence="1">
    <location>
        <begin position="248"/>
        <end position="270"/>
    </location>
</feature>
<feature type="transmembrane region" description="Helical" evidence="1">
    <location>
        <begin position="126"/>
        <end position="146"/>
    </location>
</feature>
<keyword evidence="1" id="KW-0812">Transmembrane</keyword>
<feature type="transmembrane region" description="Helical" evidence="1">
    <location>
        <begin position="85"/>
        <end position="106"/>
    </location>
</feature>
<feature type="transmembrane region" description="Helical" evidence="1">
    <location>
        <begin position="185"/>
        <end position="204"/>
    </location>
</feature>
<dbReference type="EMBL" id="SEOL01000006">
    <property type="protein sequence ID" value="MBL0849159.1"/>
    <property type="molecule type" value="Genomic_DNA"/>
</dbReference>
<proteinExistence type="predicted"/>
<keyword evidence="1" id="KW-0472">Membrane</keyword>
<organism evidence="2 3">
    <name type="scientific">Candidatus Liberibacter ctenarytainae</name>
    <dbReference type="NCBI Taxonomy" id="2020335"/>
    <lineage>
        <taxon>Bacteria</taxon>
        <taxon>Pseudomonadati</taxon>
        <taxon>Pseudomonadota</taxon>
        <taxon>Alphaproteobacteria</taxon>
        <taxon>Hyphomicrobiales</taxon>
        <taxon>Rhizobiaceae</taxon>
        <taxon>Liberibacter</taxon>
    </lineage>
</organism>
<feature type="transmembrane region" description="Helical" evidence="1">
    <location>
        <begin position="302"/>
        <end position="323"/>
    </location>
</feature>
<feature type="transmembrane region" description="Helical" evidence="1">
    <location>
        <begin position="55"/>
        <end position="73"/>
    </location>
</feature>